<proteinExistence type="predicted"/>
<gene>
    <name evidence="1" type="ORF">B296_00024481</name>
</gene>
<reference evidence="1 2" key="1">
    <citation type="journal article" date="2014" name="Agronomy (Basel)">
        <title>A Draft Genome Sequence for Ensete ventricosum, the Drought-Tolerant Tree Against Hunger.</title>
        <authorList>
            <person name="Harrison J."/>
            <person name="Moore K.A."/>
            <person name="Paszkiewicz K."/>
            <person name="Jones T."/>
            <person name="Grant M."/>
            <person name="Ambacheew D."/>
            <person name="Muzemil S."/>
            <person name="Studholme D.J."/>
        </authorList>
    </citation>
    <scope>NUCLEOTIDE SEQUENCE [LARGE SCALE GENOMIC DNA]</scope>
</reference>
<protein>
    <submittedName>
        <fullName evidence="1">Uncharacterized protein</fullName>
    </submittedName>
</protein>
<name>A0A426YGR9_ENSVE</name>
<dbReference type="AlphaFoldDB" id="A0A426YGR9"/>
<evidence type="ECO:0000313" key="2">
    <source>
        <dbReference type="Proteomes" id="UP000287651"/>
    </source>
</evidence>
<sequence>MSPVRLSYPKAKRRLKRWTWRSTKVPQRRIYRSRRKGCRCKPSNLAFSTTKRMSEVKYLSSLTYLAEELCISSVTLQRKFMEGNSCQILTIGDQYY</sequence>
<organism evidence="1 2">
    <name type="scientific">Ensete ventricosum</name>
    <name type="common">Abyssinian banana</name>
    <name type="synonym">Musa ensete</name>
    <dbReference type="NCBI Taxonomy" id="4639"/>
    <lineage>
        <taxon>Eukaryota</taxon>
        <taxon>Viridiplantae</taxon>
        <taxon>Streptophyta</taxon>
        <taxon>Embryophyta</taxon>
        <taxon>Tracheophyta</taxon>
        <taxon>Spermatophyta</taxon>
        <taxon>Magnoliopsida</taxon>
        <taxon>Liliopsida</taxon>
        <taxon>Zingiberales</taxon>
        <taxon>Musaceae</taxon>
        <taxon>Ensete</taxon>
    </lineage>
</organism>
<dbReference type="Proteomes" id="UP000287651">
    <property type="component" value="Unassembled WGS sequence"/>
</dbReference>
<comment type="caution">
    <text evidence="1">The sequence shown here is derived from an EMBL/GenBank/DDBJ whole genome shotgun (WGS) entry which is preliminary data.</text>
</comment>
<dbReference type="EMBL" id="AMZH03012484">
    <property type="protein sequence ID" value="RRT50941.1"/>
    <property type="molecule type" value="Genomic_DNA"/>
</dbReference>
<evidence type="ECO:0000313" key="1">
    <source>
        <dbReference type="EMBL" id="RRT50941.1"/>
    </source>
</evidence>
<accession>A0A426YGR9</accession>